<keyword evidence="1" id="KW-0732">Signal</keyword>
<dbReference type="Proteomes" id="UP000324222">
    <property type="component" value="Unassembled WGS sequence"/>
</dbReference>
<keyword evidence="3" id="KW-1185">Reference proteome</keyword>
<evidence type="ECO:0008006" key="4">
    <source>
        <dbReference type="Google" id="ProtNLM"/>
    </source>
</evidence>
<evidence type="ECO:0000313" key="2">
    <source>
        <dbReference type="EMBL" id="MPC99168.1"/>
    </source>
</evidence>
<gene>
    <name evidence="2" type="ORF">E2C01_094565</name>
</gene>
<comment type="caution">
    <text evidence="2">The sequence shown here is derived from an EMBL/GenBank/DDBJ whole genome shotgun (WGS) entry which is preliminary data.</text>
</comment>
<evidence type="ECO:0000256" key="1">
    <source>
        <dbReference type="SAM" id="SignalP"/>
    </source>
</evidence>
<name>A0A5B7K206_PORTR</name>
<proteinExistence type="predicted"/>
<dbReference type="EMBL" id="VSRR010117231">
    <property type="protein sequence ID" value="MPC99168.1"/>
    <property type="molecule type" value="Genomic_DNA"/>
</dbReference>
<accession>A0A5B7K206</accession>
<evidence type="ECO:0000313" key="3">
    <source>
        <dbReference type="Proteomes" id="UP000324222"/>
    </source>
</evidence>
<feature type="signal peptide" evidence="1">
    <location>
        <begin position="1"/>
        <end position="28"/>
    </location>
</feature>
<organism evidence="2 3">
    <name type="scientific">Portunus trituberculatus</name>
    <name type="common">Swimming crab</name>
    <name type="synonym">Neptunus trituberculatus</name>
    <dbReference type="NCBI Taxonomy" id="210409"/>
    <lineage>
        <taxon>Eukaryota</taxon>
        <taxon>Metazoa</taxon>
        <taxon>Ecdysozoa</taxon>
        <taxon>Arthropoda</taxon>
        <taxon>Crustacea</taxon>
        <taxon>Multicrustacea</taxon>
        <taxon>Malacostraca</taxon>
        <taxon>Eumalacostraca</taxon>
        <taxon>Eucarida</taxon>
        <taxon>Decapoda</taxon>
        <taxon>Pleocyemata</taxon>
        <taxon>Brachyura</taxon>
        <taxon>Eubrachyura</taxon>
        <taxon>Portunoidea</taxon>
        <taxon>Portunidae</taxon>
        <taxon>Portuninae</taxon>
        <taxon>Portunus</taxon>
    </lineage>
</organism>
<dbReference type="AlphaFoldDB" id="A0A5B7K206"/>
<feature type="chain" id="PRO_5022824061" description="Secreted protein" evidence="1">
    <location>
        <begin position="29"/>
        <end position="95"/>
    </location>
</feature>
<protein>
    <recommendedName>
        <fullName evidence="4">Secreted protein</fullName>
    </recommendedName>
</protein>
<sequence length="95" mass="9798">MGGGGVVGGVAALRSSASVVVWPWLSLAQHLVGATAREKGAVREAVVMSQATSSSCIERRGAHVGNSQTYPATRTTASFCAPHAPLTSLARWNVH</sequence>
<reference evidence="2 3" key="1">
    <citation type="submission" date="2019-05" db="EMBL/GenBank/DDBJ databases">
        <title>Another draft genome of Portunus trituberculatus and its Hox gene families provides insights of decapod evolution.</title>
        <authorList>
            <person name="Jeong J.-H."/>
            <person name="Song I."/>
            <person name="Kim S."/>
            <person name="Choi T."/>
            <person name="Kim D."/>
            <person name="Ryu S."/>
            <person name="Kim W."/>
        </authorList>
    </citation>
    <scope>NUCLEOTIDE SEQUENCE [LARGE SCALE GENOMIC DNA]</scope>
    <source>
        <tissue evidence="2">Muscle</tissue>
    </source>
</reference>